<keyword evidence="5" id="KW-0479">Metal-binding</keyword>
<comment type="similarity">
    <text evidence="1 5">Belongs to the 5-formyltetrahydrofolate cyclo-ligase family.</text>
</comment>
<protein>
    <recommendedName>
        <fullName evidence="5">5-formyltetrahydrofolate cyclo-ligase</fullName>
        <ecNumber evidence="5">6.3.3.2</ecNumber>
    </recommendedName>
</protein>
<dbReference type="EMBL" id="CP019609">
    <property type="protein sequence ID" value="AQP54762.1"/>
    <property type="molecule type" value="Genomic_DNA"/>
</dbReference>
<dbReference type="SUPFAM" id="SSF100950">
    <property type="entry name" value="NagB/RpiA/CoA transferase-like"/>
    <property type="match status" value="1"/>
</dbReference>
<dbReference type="NCBIfam" id="TIGR02727">
    <property type="entry name" value="MTHFS_bact"/>
    <property type="match status" value="1"/>
</dbReference>
<dbReference type="PANTHER" id="PTHR23407:SF1">
    <property type="entry name" value="5-FORMYLTETRAHYDROFOLATE CYCLO-LIGASE"/>
    <property type="match status" value="1"/>
</dbReference>
<reference evidence="6 7" key="1">
    <citation type="journal article" date="2010" name="Int. J. Syst. Evol. Microbiol.">
        <title>Vagococcus penaei sp. nov., isolated from spoilage microbiota of cooked shrimp (Penaeus vannamei).</title>
        <authorList>
            <person name="Jaffres E."/>
            <person name="Prevost H."/>
            <person name="Rossero A."/>
            <person name="Joffraud J.J."/>
            <person name="Dousset X."/>
        </authorList>
    </citation>
    <scope>NUCLEOTIDE SEQUENCE [LARGE SCALE GENOMIC DNA]</scope>
    <source>
        <strain evidence="6 7">CD276</strain>
    </source>
</reference>
<feature type="binding site" evidence="4">
    <location>
        <position position="39"/>
    </location>
    <ligand>
        <name>substrate</name>
    </ligand>
</feature>
<dbReference type="GO" id="GO:0030272">
    <property type="term" value="F:5-formyltetrahydrofolate cyclo-ligase activity"/>
    <property type="evidence" value="ECO:0007669"/>
    <property type="project" value="UniProtKB-EC"/>
</dbReference>
<dbReference type="GO" id="GO:0035999">
    <property type="term" value="P:tetrahydrofolate interconversion"/>
    <property type="evidence" value="ECO:0007669"/>
    <property type="project" value="TreeGrafter"/>
</dbReference>
<dbReference type="Proteomes" id="UP000188246">
    <property type="component" value="Chromosome"/>
</dbReference>
<evidence type="ECO:0000256" key="1">
    <source>
        <dbReference type="ARBA" id="ARBA00010638"/>
    </source>
</evidence>
<dbReference type="KEGG" id="vpi:BW732_02365"/>
<dbReference type="PANTHER" id="PTHR23407">
    <property type="entry name" value="ATPASE INHIBITOR/5-FORMYLTETRAHYDROFOLATE CYCLO-LIGASE"/>
    <property type="match status" value="1"/>
</dbReference>
<dbReference type="PIRSF" id="PIRSF006806">
    <property type="entry name" value="FTHF_cligase"/>
    <property type="match status" value="1"/>
</dbReference>
<evidence type="ECO:0000313" key="7">
    <source>
        <dbReference type="Proteomes" id="UP000188246"/>
    </source>
</evidence>
<dbReference type="InterPro" id="IPR037171">
    <property type="entry name" value="NagB/RpiA_transferase-like"/>
</dbReference>
<dbReference type="InterPro" id="IPR024185">
    <property type="entry name" value="FTHF_cligase-like_sf"/>
</dbReference>
<keyword evidence="3 4" id="KW-0067">ATP-binding</keyword>
<keyword evidence="2 4" id="KW-0547">Nucleotide-binding</keyword>
<comment type="cofactor">
    <cofactor evidence="5">
        <name>Mg(2+)</name>
        <dbReference type="ChEBI" id="CHEBI:18420"/>
    </cofactor>
</comment>
<gene>
    <name evidence="6" type="ORF">BW732_02365</name>
</gene>
<dbReference type="Pfam" id="PF01812">
    <property type="entry name" value="5-FTHF_cyc-lig"/>
    <property type="match status" value="1"/>
</dbReference>
<keyword evidence="6" id="KW-0436">Ligase</keyword>
<dbReference type="GO" id="GO:0009396">
    <property type="term" value="P:folic acid-containing compound biosynthetic process"/>
    <property type="evidence" value="ECO:0007669"/>
    <property type="project" value="TreeGrafter"/>
</dbReference>
<dbReference type="Gene3D" id="3.40.50.10420">
    <property type="entry name" value="NagB/RpiA/CoA transferase-like"/>
    <property type="match status" value="1"/>
</dbReference>
<evidence type="ECO:0000256" key="5">
    <source>
        <dbReference type="RuleBase" id="RU361279"/>
    </source>
</evidence>
<sequence>MRRLAIDNPELKSEYEQNIQSQLVTSATWQSATTIAMTLPMSHEFDTYPLIKQALSMGKQIYLPKVVGKGLMTFHPYRLGDSLVESSFGVLEPNNPITIAQNDLDLIIVPGVVFSDAGYRIGYGGGFYDRYLDGYQQSTCSLVFDLQLSNDWEPEKYDRAVQKIYQYQKG</sequence>
<dbReference type="InterPro" id="IPR002698">
    <property type="entry name" value="FTHF_cligase"/>
</dbReference>
<dbReference type="GO" id="GO:0005524">
    <property type="term" value="F:ATP binding"/>
    <property type="evidence" value="ECO:0007669"/>
    <property type="project" value="UniProtKB-KW"/>
</dbReference>
<dbReference type="STRING" id="633807.BW732_02365"/>
<dbReference type="EC" id="6.3.3.2" evidence="5"/>
<evidence type="ECO:0000256" key="3">
    <source>
        <dbReference type="ARBA" id="ARBA00022840"/>
    </source>
</evidence>
<evidence type="ECO:0000256" key="4">
    <source>
        <dbReference type="PIRSR" id="PIRSR006806-1"/>
    </source>
</evidence>
<keyword evidence="5" id="KW-0460">Magnesium</keyword>
<dbReference type="GO" id="GO:0046872">
    <property type="term" value="F:metal ion binding"/>
    <property type="evidence" value="ECO:0007669"/>
    <property type="project" value="UniProtKB-KW"/>
</dbReference>
<feature type="binding site" evidence="4">
    <location>
        <position position="44"/>
    </location>
    <ligand>
        <name>substrate</name>
    </ligand>
</feature>
<dbReference type="AlphaFoldDB" id="A0A1Q2D8P9"/>
<keyword evidence="7" id="KW-1185">Reference proteome</keyword>
<accession>A0A1Q2D8P9</accession>
<proteinExistence type="inferred from homology"/>
<comment type="catalytic activity">
    <reaction evidence="5">
        <text>(6S)-5-formyl-5,6,7,8-tetrahydrofolate + ATP = (6R)-5,10-methenyltetrahydrofolate + ADP + phosphate</text>
        <dbReference type="Rhea" id="RHEA:10488"/>
        <dbReference type="ChEBI" id="CHEBI:30616"/>
        <dbReference type="ChEBI" id="CHEBI:43474"/>
        <dbReference type="ChEBI" id="CHEBI:57455"/>
        <dbReference type="ChEBI" id="CHEBI:57457"/>
        <dbReference type="ChEBI" id="CHEBI:456216"/>
        <dbReference type="EC" id="6.3.3.2"/>
    </reaction>
</comment>
<evidence type="ECO:0000313" key="6">
    <source>
        <dbReference type="EMBL" id="AQP54762.1"/>
    </source>
</evidence>
<name>A0A1Q2D8P9_9ENTE</name>
<feature type="binding site" evidence="4">
    <location>
        <begin position="120"/>
        <end position="128"/>
    </location>
    <ligand>
        <name>ATP</name>
        <dbReference type="ChEBI" id="CHEBI:30616"/>
    </ligand>
</feature>
<evidence type="ECO:0000256" key="2">
    <source>
        <dbReference type="ARBA" id="ARBA00022741"/>
    </source>
</evidence>
<organism evidence="6 7">
    <name type="scientific">Vagococcus penaei</name>
    <dbReference type="NCBI Taxonomy" id="633807"/>
    <lineage>
        <taxon>Bacteria</taxon>
        <taxon>Bacillati</taxon>
        <taxon>Bacillota</taxon>
        <taxon>Bacilli</taxon>
        <taxon>Lactobacillales</taxon>
        <taxon>Enterococcaceae</taxon>
        <taxon>Vagococcus</taxon>
    </lineage>
</organism>